<comment type="caution">
    <text evidence="1">The sequence shown here is derived from an EMBL/GenBank/DDBJ whole genome shotgun (WGS) entry which is preliminary data.</text>
</comment>
<keyword evidence="2" id="KW-1185">Reference proteome</keyword>
<dbReference type="Proteomes" id="UP001623348">
    <property type="component" value="Unassembled WGS sequence"/>
</dbReference>
<proteinExistence type="predicted"/>
<evidence type="ECO:0000313" key="2">
    <source>
        <dbReference type="Proteomes" id="UP001623348"/>
    </source>
</evidence>
<sequence length="99" mass="11448">MPSFPILNSFGKLCGSSKSEELVLEKVKFRNSVKRMSIIEDGDIAEVLYLVPKQSLLKQLPYLNPDDYYLCERLFDTTEDPDFHLLWDKLLPVLEINPS</sequence>
<dbReference type="AlphaFoldDB" id="A0ABC9X2V8"/>
<gene>
    <name evidence="1" type="ORF">GRJ2_001666400</name>
</gene>
<dbReference type="EMBL" id="BAAFJT010000007">
    <property type="protein sequence ID" value="GAB0192011.1"/>
    <property type="molecule type" value="Genomic_DNA"/>
</dbReference>
<evidence type="ECO:0000313" key="1">
    <source>
        <dbReference type="EMBL" id="GAB0192011.1"/>
    </source>
</evidence>
<reference evidence="1 2" key="1">
    <citation type="submission" date="2024-06" db="EMBL/GenBank/DDBJ databases">
        <title>The draft genome of Grus japonensis, version 3.</title>
        <authorList>
            <person name="Nabeshima K."/>
            <person name="Suzuki S."/>
            <person name="Onuma M."/>
        </authorList>
    </citation>
    <scope>NUCLEOTIDE SEQUENCE [LARGE SCALE GENOMIC DNA]</scope>
    <source>
        <strain evidence="1 2">451A</strain>
    </source>
</reference>
<name>A0ABC9X2V8_GRUJA</name>
<accession>A0ABC9X2V8</accession>
<protein>
    <submittedName>
        <fullName evidence="1">Actin-binding LIM protein 1</fullName>
    </submittedName>
</protein>
<organism evidence="1 2">
    <name type="scientific">Grus japonensis</name>
    <name type="common">Japanese crane</name>
    <name type="synonym">Red-crowned crane</name>
    <dbReference type="NCBI Taxonomy" id="30415"/>
    <lineage>
        <taxon>Eukaryota</taxon>
        <taxon>Metazoa</taxon>
        <taxon>Chordata</taxon>
        <taxon>Craniata</taxon>
        <taxon>Vertebrata</taxon>
        <taxon>Euteleostomi</taxon>
        <taxon>Archelosauria</taxon>
        <taxon>Archosauria</taxon>
        <taxon>Dinosauria</taxon>
        <taxon>Saurischia</taxon>
        <taxon>Theropoda</taxon>
        <taxon>Coelurosauria</taxon>
        <taxon>Aves</taxon>
        <taxon>Neognathae</taxon>
        <taxon>Neoaves</taxon>
        <taxon>Gruiformes</taxon>
        <taxon>Gruidae</taxon>
        <taxon>Grus</taxon>
    </lineage>
</organism>